<evidence type="ECO:0000259" key="4">
    <source>
        <dbReference type="PROSITE" id="PS50932"/>
    </source>
</evidence>
<keyword evidence="3" id="KW-0804">Transcription</keyword>
<dbReference type="KEGG" id="ppn:Palpr_2279"/>
<dbReference type="InterPro" id="IPR001761">
    <property type="entry name" value="Peripla_BP/Lac1_sug-bd_dom"/>
</dbReference>
<dbReference type="Gene3D" id="3.40.50.2300">
    <property type="match status" value="2"/>
</dbReference>
<keyword evidence="1" id="KW-0805">Transcription regulation</keyword>
<dbReference type="Pfam" id="PF00532">
    <property type="entry name" value="Peripla_BP_1"/>
    <property type="match status" value="1"/>
</dbReference>
<dbReference type="InterPro" id="IPR000843">
    <property type="entry name" value="HTH_LacI"/>
</dbReference>
<organism evidence="5 6">
    <name type="scientific">Paludibacter propionicigenes (strain DSM 17365 / JCM 13257 / WB4)</name>
    <dbReference type="NCBI Taxonomy" id="694427"/>
    <lineage>
        <taxon>Bacteria</taxon>
        <taxon>Pseudomonadati</taxon>
        <taxon>Bacteroidota</taxon>
        <taxon>Bacteroidia</taxon>
        <taxon>Bacteroidales</taxon>
        <taxon>Paludibacteraceae</taxon>
        <taxon>Paludibacter</taxon>
    </lineage>
</organism>
<sequence>MKKRITIKDIAKELNVHHSTVSRALRNDPRVTQKTREMVLAYAREHEFQINMNAVMLRGKANNAIALIVPNINHNFFSDIISQLTNLAYKKGYVISVFQTNEKYQQEKEIINTIVQHNFAGVIVSIAKDTVKSDHFSVLRKFGIPLVFFDRVCEDIIAPKVRVNNFEITQQSTECLLERGFKRIAHFTGTQDINVFRDRDRGYRAALDKYNMEYRNSQIITDDFSMDLGKDIFTKLWDSPDRPDAIISSSVHLTLGILLQAKAYGIDIPKDLGIISFGTLLSSIIIQPSITSIEQPENEIAEIAFELLENMIIRDNQEDELIEREVKAKMLNGDSAR</sequence>
<dbReference type="Gene3D" id="1.10.260.40">
    <property type="entry name" value="lambda repressor-like DNA-binding domains"/>
    <property type="match status" value="1"/>
</dbReference>
<keyword evidence="2" id="KW-0238">DNA-binding</keyword>
<accession>E4T6S1</accession>
<feature type="domain" description="HTH lacI-type" evidence="4">
    <location>
        <begin position="5"/>
        <end position="59"/>
    </location>
</feature>
<evidence type="ECO:0000256" key="2">
    <source>
        <dbReference type="ARBA" id="ARBA00023125"/>
    </source>
</evidence>
<dbReference type="eggNOG" id="COG1609">
    <property type="taxonomic scope" value="Bacteria"/>
</dbReference>
<evidence type="ECO:0000256" key="1">
    <source>
        <dbReference type="ARBA" id="ARBA00023015"/>
    </source>
</evidence>
<evidence type="ECO:0000313" key="6">
    <source>
        <dbReference type="Proteomes" id="UP000008718"/>
    </source>
</evidence>
<dbReference type="SMART" id="SM00354">
    <property type="entry name" value="HTH_LACI"/>
    <property type="match status" value="1"/>
</dbReference>
<dbReference type="RefSeq" id="WP_013445784.1">
    <property type="nucleotide sequence ID" value="NC_014734.1"/>
</dbReference>
<dbReference type="InterPro" id="IPR028082">
    <property type="entry name" value="Peripla_BP_I"/>
</dbReference>
<dbReference type="STRING" id="694427.Palpr_2279"/>
<dbReference type="InterPro" id="IPR010982">
    <property type="entry name" value="Lambda_DNA-bd_dom_sf"/>
</dbReference>
<protein>
    <submittedName>
        <fullName evidence="5">Transcriptional regulator, LacI family</fullName>
    </submittedName>
</protein>
<dbReference type="EMBL" id="CP002345">
    <property type="protein sequence ID" value="ADQ80415.1"/>
    <property type="molecule type" value="Genomic_DNA"/>
</dbReference>
<dbReference type="Proteomes" id="UP000008718">
    <property type="component" value="Chromosome"/>
</dbReference>
<dbReference type="CDD" id="cd06267">
    <property type="entry name" value="PBP1_LacI_sugar_binding-like"/>
    <property type="match status" value="1"/>
</dbReference>
<dbReference type="PANTHER" id="PTHR30146:SF109">
    <property type="entry name" value="HTH-TYPE TRANSCRIPTIONAL REGULATOR GALS"/>
    <property type="match status" value="1"/>
</dbReference>
<dbReference type="AlphaFoldDB" id="E4T6S1"/>
<dbReference type="SUPFAM" id="SSF47413">
    <property type="entry name" value="lambda repressor-like DNA-binding domains"/>
    <property type="match status" value="1"/>
</dbReference>
<keyword evidence="6" id="KW-1185">Reference proteome</keyword>
<dbReference type="HOGENOM" id="CLU_037628_6_0_10"/>
<dbReference type="GO" id="GO:0003700">
    <property type="term" value="F:DNA-binding transcription factor activity"/>
    <property type="evidence" value="ECO:0007669"/>
    <property type="project" value="TreeGrafter"/>
</dbReference>
<dbReference type="PROSITE" id="PS50932">
    <property type="entry name" value="HTH_LACI_2"/>
    <property type="match status" value="1"/>
</dbReference>
<dbReference type="PANTHER" id="PTHR30146">
    <property type="entry name" value="LACI-RELATED TRANSCRIPTIONAL REPRESSOR"/>
    <property type="match status" value="1"/>
</dbReference>
<gene>
    <name evidence="5" type="ordered locus">Palpr_2279</name>
</gene>
<name>E4T6S1_PALPW</name>
<dbReference type="OrthoDB" id="9803256at2"/>
<proteinExistence type="predicted"/>
<evidence type="ECO:0000256" key="3">
    <source>
        <dbReference type="ARBA" id="ARBA00023163"/>
    </source>
</evidence>
<reference evidence="5 6" key="2">
    <citation type="journal article" date="2011" name="Stand. Genomic Sci.">
        <title>Complete genome sequence of Paludibacter propionicigenes type strain (WB4).</title>
        <authorList>
            <person name="Gronow S."/>
            <person name="Munk C."/>
            <person name="Lapidus A."/>
            <person name="Nolan M."/>
            <person name="Lucas S."/>
            <person name="Hammon N."/>
            <person name="Deshpande S."/>
            <person name="Cheng J.F."/>
            <person name="Tapia R."/>
            <person name="Han C."/>
            <person name="Goodwin L."/>
            <person name="Pitluck S."/>
            <person name="Liolios K."/>
            <person name="Ivanova N."/>
            <person name="Mavromatis K."/>
            <person name="Mikhailova N."/>
            <person name="Pati A."/>
            <person name="Chen A."/>
            <person name="Palaniappan K."/>
            <person name="Land M."/>
            <person name="Hauser L."/>
            <person name="Chang Y.J."/>
            <person name="Jeffries C.D."/>
            <person name="Brambilla E."/>
            <person name="Rohde M."/>
            <person name="Goker M."/>
            <person name="Detter J.C."/>
            <person name="Woyke T."/>
            <person name="Bristow J."/>
            <person name="Eisen J.A."/>
            <person name="Markowitz V."/>
            <person name="Hugenholtz P."/>
            <person name="Kyrpides N.C."/>
            <person name="Klenk H.P."/>
        </authorList>
    </citation>
    <scope>NUCLEOTIDE SEQUENCE [LARGE SCALE GENOMIC DNA]</scope>
    <source>
        <strain evidence="6">DSM 17365 / JCM 13257 / WB4</strain>
    </source>
</reference>
<dbReference type="GO" id="GO:0000976">
    <property type="term" value="F:transcription cis-regulatory region binding"/>
    <property type="evidence" value="ECO:0007669"/>
    <property type="project" value="TreeGrafter"/>
</dbReference>
<dbReference type="CDD" id="cd01392">
    <property type="entry name" value="HTH_LacI"/>
    <property type="match status" value="1"/>
</dbReference>
<evidence type="ECO:0000313" key="5">
    <source>
        <dbReference type="EMBL" id="ADQ80415.1"/>
    </source>
</evidence>
<dbReference type="Pfam" id="PF00356">
    <property type="entry name" value="LacI"/>
    <property type="match status" value="1"/>
</dbReference>
<dbReference type="SUPFAM" id="SSF53822">
    <property type="entry name" value="Periplasmic binding protein-like I"/>
    <property type="match status" value="1"/>
</dbReference>
<reference key="1">
    <citation type="submission" date="2010-11" db="EMBL/GenBank/DDBJ databases">
        <title>The complete genome of Paludibacter propionicigenes DSM 17365.</title>
        <authorList>
            <consortium name="US DOE Joint Genome Institute (JGI-PGF)"/>
            <person name="Lucas S."/>
            <person name="Copeland A."/>
            <person name="Lapidus A."/>
            <person name="Bruce D."/>
            <person name="Goodwin L."/>
            <person name="Pitluck S."/>
            <person name="Kyrpides N."/>
            <person name="Mavromatis K."/>
            <person name="Ivanova N."/>
            <person name="Munk A.C."/>
            <person name="Brettin T."/>
            <person name="Detter J.C."/>
            <person name="Han C."/>
            <person name="Tapia R."/>
            <person name="Land M."/>
            <person name="Hauser L."/>
            <person name="Markowitz V."/>
            <person name="Cheng J.-F."/>
            <person name="Hugenholtz P."/>
            <person name="Woyke T."/>
            <person name="Wu D."/>
            <person name="Gronow S."/>
            <person name="Wellnitz S."/>
            <person name="Brambilla E."/>
            <person name="Klenk H.-P."/>
            <person name="Eisen J.A."/>
        </authorList>
    </citation>
    <scope>NUCLEOTIDE SEQUENCE</scope>
    <source>
        <strain>WB4</strain>
    </source>
</reference>